<protein>
    <recommendedName>
        <fullName evidence="3">N-acetylmuramic acid 6-phosphate etherase</fullName>
        <shortName evidence="3">MurNAc-6-P etherase</shortName>
        <ecNumber evidence="3">4.2.1.126</ecNumber>
    </recommendedName>
    <alternativeName>
        <fullName evidence="3">N-acetylmuramic acid 6-phosphate hydrolase</fullName>
    </alternativeName>
    <alternativeName>
        <fullName evidence="3">N-acetylmuramic acid 6-phosphate lyase</fullName>
    </alternativeName>
</protein>
<dbReference type="GO" id="GO:0097173">
    <property type="term" value="P:N-acetylmuramic acid catabolic process"/>
    <property type="evidence" value="ECO:0007669"/>
    <property type="project" value="UniProtKB-UniPathway"/>
</dbReference>
<comment type="miscellaneous">
    <text evidence="3">A lyase-type mechanism (elimination/hydration) is suggested for the cleavage of the lactyl ether bond of MurNAc 6-phosphate, with the formation of an alpha,beta-unsaturated aldehyde intermediate with (E)-stereochemistry, followed by the syn addition of water to give product.</text>
</comment>
<dbReference type="GO" id="GO:0009254">
    <property type="term" value="P:peptidoglycan turnover"/>
    <property type="evidence" value="ECO:0007669"/>
    <property type="project" value="TreeGrafter"/>
</dbReference>
<dbReference type="RefSeq" id="WP_130512197.1">
    <property type="nucleotide sequence ID" value="NZ_SHKY01000001.1"/>
</dbReference>
<evidence type="ECO:0000256" key="2">
    <source>
        <dbReference type="ARBA" id="ARBA00023277"/>
    </source>
</evidence>
<evidence type="ECO:0000259" key="4">
    <source>
        <dbReference type="PROSITE" id="PS51464"/>
    </source>
</evidence>
<dbReference type="InterPro" id="IPR046348">
    <property type="entry name" value="SIS_dom_sf"/>
</dbReference>
<dbReference type="GO" id="GO:0016803">
    <property type="term" value="F:ether hydrolase activity"/>
    <property type="evidence" value="ECO:0007669"/>
    <property type="project" value="TreeGrafter"/>
</dbReference>
<dbReference type="NCBIfam" id="TIGR00274">
    <property type="entry name" value="N-acetylmuramic acid 6-phosphate etherase"/>
    <property type="match status" value="1"/>
</dbReference>
<comment type="function">
    <text evidence="3">Specifically catalyzes the cleavage of the D-lactyl ether substituent of MurNAc 6-phosphate, producing GlcNAc 6-phosphate and D-lactate.</text>
</comment>
<dbReference type="NCBIfam" id="NF009222">
    <property type="entry name" value="PRK12570.1"/>
    <property type="match status" value="1"/>
</dbReference>
<comment type="pathway">
    <text evidence="3">Amino-sugar metabolism; N-acetylmuramate degradation.</text>
</comment>
<dbReference type="GO" id="GO:0046348">
    <property type="term" value="P:amino sugar catabolic process"/>
    <property type="evidence" value="ECO:0007669"/>
    <property type="project" value="InterPro"/>
</dbReference>
<keyword evidence="6" id="KW-1185">Reference proteome</keyword>
<dbReference type="NCBIfam" id="NF003915">
    <property type="entry name" value="PRK05441.1"/>
    <property type="match status" value="1"/>
</dbReference>
<dbReference type="Gene3D" id="1.10.8.1080">
    <property type="match status" value="1"/>
</dbReference>
<dbReference type="UniPathway" id="UPA00342"/>
<comment type="similarity">
    <text evidence="3">Belongs to the GCKR-like family. MurNAc-6-P etherase subfamily.</text>
</comment>
<organism evidence="5 6">
    <name type="scientific">Krasilnikovia cinnamomea</name>
    <dbReference type="NCBI Taxonomy" id="349313"/>
    <lineage>
        <taxon>Bacteria</taxon>
        <taxon>Bacillati</taxon>
        <taxon>Actinomycetota</taxon>
        <taxon>Actinomycetes</taxon>
        <taxon>Micromonosporales</taxon>
        <taxon>Micromonosporaceae</taxon>
        <taxon>Krasilnikovia</taxon>
    </lineage>
</organism>
<dbReference type="CDD" id="cd05007">
    <property type="entry name" value="SIS_Etherase"/>
    <property type="match status" value="1"/>
</dbReference>
<dbReference type="PANTHER" id="PTHR10088">
    <property type="entry name" value="GLUCOKINASE REGULATORY PROTEIN"/>
    <property type="match status" value="1"/>
</dbReference>
<comment type="catalytic activity">
    <reaction evidence="3">
        <text>N-acetyl-D-muramate 6-phosphate + H2O = N-acetyl-D-glucosamine 6-phosphate + (R)-lactate</text>
        <dbReference type="Rhea" id="RHEA:26410"/>
        <dbReference type="ChEBI" id="CHEBI:15377"/>
        <dbReference type="ChEBI" id="CHEBI:16004"/>
        <dbReference type="ChEBI" id="CHEBI:57513"/>
        <dbReference type="ChEBI" id="CHEBI:58722"/>
        <dbReference type="EC" id="4.2.1.126"/>
    </reaction>
</comment>
<keyword evidence="2 3" id="KW-0119">Carbohydrate metabolism</keyword>
<dbReference type="EMBL" id="SHKY01000001">
    <property type="protein sequence ID" value="RZU53746.1"/>
    <property type="molecule type" value="Genomic_DNA"/>
</dbReference>
<dbReference type="PROSITE" id="PS51464">
    <property type="entry name" value="SIS"/>
    <property type="match status" value="1"/>
</dbReference>
<feature type="active site" description="Proton donor" evidence="3">
    <location>
        <position position="88"/>
    </location>
</feature>
<evidence type="ECO:0000313" key="6">
    <source>
        <dbReference type="Proteomes" id="UP000292564"/>
    </source>
</evidence>
<dbReference type="InterPro" id="IPR001347">
    <property type="entry name" value="SIS_dom"/>
</dbReference>
<evidence type="ECO:0000313" key="5">
    <source>
        <dbReference type="EMBL" id="RZU53746.1"/>
    </source>
</evidence>
<accession>A0A4V6MG73</accession>
<dbReference type="PANTHER" id="PTHR10088:SF4">
    <property type="entry name" value="GLUCOKINASE REGULATORY PROTEIN"/>
    <property type="match status" value="1"/>
</dbReference>
<gene>
    <name evidence="3" type="primary">murQ</name>
    <name evidence="5" type="ORF">EV385_5680</name>
</gene>
<dbReference type="Pfam" id="PF22645">
    <property type="entry name" value="GKRP_SIS_N"/>
    <property type="match status" value="1"/>
</dbReference>
<dbReference type="Gene3D" id="3.40.50.10490">
    <property type="entry name" value="Glucose-6-phosphate isomerase like protein, domain 1"/>
    <property type="match status" value="1"/>
</dbReference>
<dbReference type="InterPro" id="IPR005486">
    <property type="entry name" value="Glucokinase_regulatory_CS"/>
</dbReference>
<name>A0A4V6MG73_9ACTN</name>
<dbReference type="InterPro" id="IPR005488">
    <property type="entry name" value="Etherase_MurQ"/>
</dbReference>
<sequence length="310" mass="31506">MTAGPDPSPPPPTEERNPRTVHIDQLPTLEVLRLFNAEDATVAGAVAAALPRLAEAVDLAVAALTAGCRMHYFGAGTSGRIAVLDAAELRPTFGIAPGRVVAHLAGGAHALTNPSEGAEDDVDGGAAAGSAVEPGDVAVGVTASGRTPYVAGALRTARTRGAGTVLVSANPRAPLADLADVHVAVDTGPEAVTGSTRLKAGTAQKLVLNSLSTALMVRLGRTYSNLMTDMVASNEKLRVRQLRILEHASGADPETCRTALAAAGGDAKVALVSLLARTHPQQARTALQSVDGLVNRAVLALRDGDHASAC</sequence>
<dbReference type="GO" id="GO:0016835">
    <property type="term" value="F:carbon-oxygen lyase activity"/>
    <property type="evidence" value="ECO:0007669"/>
    <property type="project" value="UniProtKB-UniRule"/>
</dbReference>
<dbReference type="Proteomes" id="UP000292564">
    <property type="component" value="Unassembled WGS sequence"/>
</dbReference>
<dbReference type="EC" id="4.2.1.126" evidence="3"/>
<dbReference type="InterPro" id="IPR040190">
    <property type="entry name" value="MURQ/GCKR"/>
</dbReference>
<comment type="caution">
    <text evidence="5">The sequence shown here is derived from an EMBL/GenBank/DDBJ whole genome shotgun (WGS) entry which is preliminary data.</text>
</comment>
<keyword evidence="1 3" id="KW-0456">Lyase</keyword>
<feature type="active site" evidence="3">
    <location>
        <position position="119"/>
    </location>
</feature>
<dbReference type="OrthoDB" id="9813395at2"/>
<evidence type="ECO:0000256" key="3">
    <source>
        <dbReference type="HAMAP-Rule" id="MF_00068"/>
    </source>
</evidence>
<dbReference type="PROSITE" id="PS01272">
    <property type="entry name" value="GCKR"/>
    <property type="match status" value="1"/>
</dbReference>
<feature type="domain" description="SIS" evidence="4">
    <location>
        <begin position="60"/>
        <end position="221"/>
    </location>
</feature>
<dbReference type="HAMAP" id="MF_00068">
    <property type="entry name" value="MurQ"/>
    <property type="match status" value="1"/>
</dbReference>
<dbReference type="SUPFAM" id="SSF53697">
    <property type="entry name" value="SIS domain"/>
    <property type="match status" value="1"/>
</dbReference>
<comment type="subunit">
    <text evidence="3">Homodimer.</text>
</comment>
<dbReference type="AlphaFoldDB" id="A0A4V6MG73"/>
<proteinExistence type="inferred from homology"/>
<dbReference type="GO" id="GO:0097367">
    <property type="term" value="F:carbohydrate derivative binding"/>
    <property type="evidence" value="ECO:0007669"/>
    <property type="project" value="InterPro"/>
</dbReference>
<evidence type="ECO:0000256" key="1">
    <source>
        <dbReference type="ARBA" id="ARBA00023239"/>
    </source>
</evidence>
<reference evidence="5 6" key="1">
    <citation type="submission" date="2019-02" db="EMBL/GenBank/DDBJ databases">
        <title>Sequencing the genomes of 1000 actinobacteria strains.</title>
        <authorList>
            <person name="Klenk H.-P."/>
        </authorList>
    </citation>
    <scope>NUCLEOTIDE SEQUENCE [LARGE SCALE GENOMIC DNA]</scope>
    <source>
        <strain evidence="5 6">DSM 45162</strain>
    </source>
</reference>